<dbReference type="InterPro" id="IPR002307">
    <property type="entry name" value="Tyr-tRNA-ligase"/>
</dbReference>
<dbReference type="PANTHER" id="PTHR11766">
    <property type="entry name" value="TYROSYL-TRNA SYNTHETASE"/>
    <property type="match status" value="1"/>
</dbReference>
<dbReference type="InterPro" id="IPR014729">
    <property type="entry name" value="Rossmann-like_a/b/a_fold"/>
</dbReference>
<dbReference type="GO" id="GO:0005524">
    <property type="term" value="F:ATP binding"/>
    <property type="evidence" value="ECO:0007669"/>
    <property type="project" value="UniProtKB-KW"/>
</dbReference>
<dbReference type="EMBL" id="CP037452">
    <property type="protein sequence ID" value="QDV48685.1"/>
    <property type="molecule type" value="Genomic_DNA"/>
</dbReference>
<dbReference type="Gene3D" id="3.10.290.10">
    <property type="entry name" value="RNA-binding S4 domain"/>
    <property type="match status" value="1"/>
</dbReference>
<name>A0A518I6H8_9PLAN</name>
<dbReference type="GO" id="GO:0005829">
    <property type="term" value="C:cytosol"/>
    <property type="evidence" value="ECO:0007669"/>
    <property type="project" value="TreeGrafter"/>
</dbReference>
<dbReference type="Gene3D" id="3.40.50.620">
    <property type="entry name" value="HUPs"/>
    <property type="match status" value="1"/>
</dbReference>
<evidence type="ECO:0000256" key="7">
    <source>
        <dbReference type="ARBA" id="ARBA00048248"/>
    </source>
</evidence>
<evidence type="ECO:0000256" key="9">
    <source>
        <dbReference type="RuleBase" id="RU363036"/>
    </source>
</evidence>
<organism evidence="10 11">
    <name type="scientific">Gimesia fumaroli</name>
    <dbReference type="NCBI Taxonomy" id="2527976"/>
    <lineage>
        <taxon>Bacteria</taxon>
        <taxon>Pseudomonadati</taxon>
        <taxon>Planctomycetota</taxon>
        <taxon>Planctomycetia</taxon>
        <taxon>Planctomycetales</taxon>
        <taxon>Planctomycetaceae</taxon>
        <taxon>Gimesia</taxon>
    </lineage>
</organism>
<keyword evidence="4 9" id="KW-0067">ATP-binding</keyword>
<dbReference type="Gene3D" id="1.10.240.10">
    <property type="entry name" value="Tyrosyl-Transfer RNA Synthetase"/>
    <property type="match status" value="1"/>
</dbReference>
<evidence type="ECO:0000313" key="11">
    <source>
        <dbReference type="Proteomes" id="UP000318313"/>
    </source>
</evidence>
<sequence>MGETPFSEPFIYEKSLVRSMQFLPVEEQLAVIRRGVEKIVPEQELAEKLKWSRDTETPLRVKYGIDPTGIDLHLGHTVPMRKMRQFQELGHQAVIIIGNYTALVGDPSGRDETRARLTAEQVEANAIDYLNQVGKVIDLEHAEVVRNGDWFSKMNFAEILELCSKVTIAQLLTRDDFSKRYREEAAIYLHECLYPIMQAWDSVEIKADIELGGTEQLYSFMLARDLQKDQGLKQQVSVMSPILVGTDGVRRMGKSLGNYIGISEAPYEKMKKFMQLSDDSMPMFYELLTDFPLEDVKTILQGHPKEAKVRLAKTIITEYHDASAADEAAERWQREIGSGGMPSEIPVAQISKSELNDDGTLPAANLLKQAGLCDSTSNARRSIQQGGAKMGEEKQKIETHDQAIPVENGLLLWVGKKRFCQVELVD</sequence>
<dbReference type="InterPro" id="IPR024088">
    <property type="entry name" value="Tyr-tRNA-ligase_bac-type"/>
</dbReference>
<keyword evidence="5 9" id="KW-0648">Protein biosynthesis</keyword>
<dbReference type="SUPFAM" id="SSF55174">
    <property type="entry name" value="Alpha-L RNA-binding motif"/>
    <property type="match status" value="1"/>
</dbReference>
<keyword evidence="3 9" id="KW-0547">Nucleotide-binding</keyword>
<evidence type="ECO:0000256" key="4">
    <source>
        <dbReference type="ARBA" id="ARBA00022840"/>
    </source>
</evidence>
<dbReference type="InterPro" id="IPR036986">
    <property type="entry name" value="S4_RNA-bd_sf"/>
</dbReference>
<proteinExistence type="inferred from homology"/>
<reference evidence="10 11" key="1">
    <citation type="submission" date="2019-03" db="EMBL/GenBank/DDBJ databases">
        <title>Deep-cultivation of Planctomycetes and their phenomic and genomic characterization uncovers novel biology.</title>
        <authorList>
            <person name="Wiegand S."/>
            <person name="Jogler M."/>
            <person name="Boedeker C."/>
            <person name="Pinto D."/>
            <person name="Vollmers J."/>
            <person name="Rivas-Marin E."/>
            <person name="Kohn T."/>
            <person name="Peeters S.H."/>
            <person name="Heuer A."/>
            <person name="Rast P."/>
            <person name="Oberbeckmann S."/>
            <person name="Bunk B."/>
            <person name="Jeske O."/>
            <person name="Meyerdierks A."/>
            <person name="Storesund J.E."/>
            <person name="Kallscheuer N."/>
            <person name="Luecker S."/>
            <person name="Lage O.M."/>
            <person name="Pohl T."/>
            <person name="Merkel B.J."/>
            <person name="Hornburger P."/>
            <person name="Mueller R.-W."/>
            <person name="Bruemmer F."/>
            <person name="Labrenz M."/>
            <person name="Spormann A.M."/>
            <person name="Op den Camp H."/>
            <person name="Overmann J."/>
            <person name="Amann R."/>
            <person name="Jetten M.S.M."/>
            <person name="Mascher T."/>
            <person name="Medema M.H."/>
            <person name="Devos D.P."/>
            <person name="Kaster A.-K."/>
            <person name="Ovreas L."/>
            <person name="Rohde M."/>
            <person name="Galperin M.Y."/>
            <person name="Jogler C."/>
        </authorList>
    </citation>
    <scope>NUCLEOTIDE SEQUENCE [LARGE SCALE GENOMIC DNA]</scope>
    <source>
        <strain evidence="10 11">Enr17</strain>
    </source>
</reference>
<evidence type="ECO:0000256" key="1">
    <source>
        <dbReference type="ARBA" id="ARBA00013160"/>
    </source>
</evidence>
<dbReference type="PANTHER" id="PTHR11766:SF1">
    <property type="entry name" value="TYROSINE--TRNA LIGASE"/>
    <property type="match status" value="1"/>
</dbReference>
<evidence type="ECO:0000256" key="5">
    <source>
        <dbReference type="ARBA" id="ARBA00022917"/>
    </source>
</evidence>
<dbReference type="EC" id="6.1.1.1" evidence="1 8"/>
<dbReference type="KEGG" id="gfm:Enr17x_06980"/>
<dbReference type="GO" id="GO:0004831">
    <property type="term" value="F:tyrosine-tRNA ligase activity"/>
    <property type="evidence" value="ECO:0007669"/>
    <property type="project" value="UniProtKB-UniRule"/>
</dbReference>
<dbReference type="PRINTS" id="PR01040">
    <property type="entry name" value="TRNASYNTHTYR"/>
</dbReference>
<keyword evidence="6 9" id="KW-0030">Aminoacyl-tRNA synthetase</keyword>
<dbReference type="Pfam" id="PF00579">
    <property type="entry name" value="tRNA-synt_1b"/>
    <property type="match status" value="1"/>
</dbReference>
<dbReference type="AlphaFoldDB" id="A0A518I6H8"/>
<evidence type="ECO:0000256" key="2">
    <source>
        <dbReference type="ARBA" id="ARBA00022598"/>
    </source>
</evidence>
<dbReference type="CDD" id="cd00805">
    <property type="entry name" value="TyrRS_core"/>
    <property type="match status" value="1"/>
</dbReference>
<dbReference type="NCBIfam" id="TIGR00234">
    <property type="entry name" value="tyrS"/>
    <property type="match status" value="1"/>
</dbReference>
<accession>A0A518I6H8</accession>
<dbReference type="SUPFAM" id="SSF52374">
    <property type="entry name" value="Nucleotidylyl transferase"/>
    <property type="match status" value="1"/>
</dbReference>
<comment type="catalytic activity">
    <reaction evidence="7">
        <text>tRNA(Tyr) + L-tyrosine + ATP = L-tyrosyl-tRNA(Tyr) + AMP + diphosphate + H(+)</text>
        <dbReference type="Rhea" id="RHEA:10220"/>
        <dbReference type="Rhea" id="RHEA-COMP:9706"/>
        <dbReference type="Rhea" id="RHEA-COMP:9707"/>
        <dbReference type="ChEBI" id="CHEBI:15378"/>
        <dbReference type="ChEBI" id="CHEBI:30616"/>
        <dbReference type="ChEBI" id="CHEBI:33019"/>
        <dbReference type="ChEBI" id="CHEBI:58315"/>
        <dbReference type="ChEBI" id="CHEBI:78442"/>
        <dbReference type="ChEBI" id="CHEBI:78536"/>
        <dbReference type="ChEBI" id="CHEBI:456215"/>
        <dbReference type="EC" id="6.1.1.1"/>
    </reaction>
</comment>
<protein>
    <recommendedName>
        <fullName evidence="1 8">Tyrosine--tRNA ligase</fullName>
        <ecNumber evidence="1 8">6.1.1.1</ecNumber>
    </recommendedName>
</protein>
<dbReference type="GO" id="GO:0003723">
    <property type="term" value="F:RNA binding"/>
    <property type="evidence" value="ECO:0007669"/>
    <property type="project" value="InterPro"/>
</dbReference>
<dbReference type="InterPro" id="IPR002305">
    <property type="entry name" value="aa-tRNA-synth_Ic"/>
</dbReference>
<evidence type="ECO:0000256" key="3">
    <source>
        <dbReference type="ARBA" id="ARBA00022741"/>
    </source>
</evidence>
<keyword evidence="11" id="KW-1185">Reference proteome</keyword>
<dbReference type="GO" id="GO:0006437">
    <property type="term" value="P:tyrosyl-tRNA aminoacylation"/>
    <property type="evidence" value="ECO:0007669"/>
    <property type="project" value="UniProtKB-UniRule"/>
</dbReference>
<evidence type="ECO:0000256" key="8">
    <source>
        <dbReference type="NCBIfam" id="TIGR00234"/>
    </source>
</evidence>
<evidence type="ECO:0000256" key="6">
    <source>
        <dbReference type="ARBA" id="ARBA00023146"/>
    </source>
</evidence>
<keyword evidence="2 9" id="KW-0436">Ligase</keyword>
<evidence type="ECO:0000313" key="10">
    <source>
        <dbReference type="EMBL" id="QDV48685.1"/>
    </source>
</evidence>
<comment type="similarity">
    <text evidence="9">Belongs to the class-I aminoacyl-tRNA synthetase family.</text>
</comment>
<gene>
    <name evidence="10" type="primary">tyrS</name>
    <name evidence="10" type="ORF">Enr17x_06980</name>
</gene>
<dbReference type="Proteomes" id="UP000318313">
    <property type="component" value="Chromosome"/>
</dbReference>